<evidence type="ECO:0000256" key="1">
    <source>
        <dbReference type="ARBA" id="ARBA00022614"/>
    </source>
</evidence>
<dbReference type="GO" id="GO:0001765">
    <property type="term" value="P:membrane raft assembly"/>
    <property type="evidence" value="ECO:0007669"/>
    <property type="project" value="Ensembl"/>
</dbReference>
<dbReference type="FunFam" id="3.80.10.10:FF:000081">
    <property type="entry name" value="leucine-rich repeat and calponin homology domain-containing protein 4 isoform X2"/>
    <property type="match status" value="1"/>
</dbReference>
<dbReference type="PANTHER" id="PTHR48051:SF64">
    <property type="entry name" value="LEUCINE RICH REPEATS AND CALPONIN HOMOLOGY DOMAIN CONTAINING 4"/>
    <property type="match status" value="1"/>
</dbReference>
<proteinExistence type="predicted"/>
<name>A0A452SVX1_URSAM</name>
<dbReference type="PANTHER" id="PTHR48051">
    <property type="match status" value="1"/>
</dbReference>
<dbReference type="AlphaFoldDB" id="A0A452SVX1"/>
<feature type="region of interest" description="Disordered" evidence="3">
    <location>
        <begin position="405"/>
        <end position="442"/>
    </location>
</feature>
<evidence type="ECO:0000313" key="4">
    <source>
        <dbReference type="Ensembl" id="ENSUAMP00000037264.1"/>
    </source>
</evidence>
<dbReference type="PROSITE" id="PS51450">
    <property type="entry name" value="LRR"/>
    <property type="match status" value="1"/>
</dbReference>
<dbReference type="Pfam" id="PF13855">
    <property type="entry name" value="LRR_8"/>
    <property type="match status" value="2"/>
</dbReference>
<dbReference type="PRINTS" id="PR00019">
    <property type="entry name" value="LEURICHRPT"/>
</dbReference>
<evidence type="ECO:0000256" key="3">
    <source>
        <dbReference type="SAM" id="MobiDB-lite"/>
    </source>
</evidence>
<accession>A0A452SVX1</accession>
<dbReference type="FunFam" id="3.80.10.10:FF:000067">
    <property type="entry name" value="Leucine-rich repeat and calponin homology domain-containing protein 4 isoform 1"/>
    <property type="match status" value="1"/>
</dbReference>
<organism evidence="4 5">
    <name type="scientific">Ursus americanus</name>
    <name type="common">American black bear</name>
    <name type="synonym">Euarctos americanus</name>
    <dbReference type="NCBI Taxonomy" id="9643"/>
    <lineage>
        <taxon>Eukaryota</taxon>
        <taxon>Metazoa</taxon>
        <taxon>Chordata</taxon>
        <taxon>Craniata</taxon>
        <taxon>Vertebrata</taxon>
        <taxon>Euteleostomi</taxon>
        <taxon>Mammalia</taxon>
        <taxon>Eutheria</taxon>
        <taxon>Laurasiatheria</taxon>
        <taxon>Carnivora</taxon>
        <taxon>Caniformia</taxon>
        <taxon>Ursidae</taxon>
        <taxon>Ursus</taxon>
    </lineage>
</organism>
<keyword evidence="5" id="KW-1185">Reference proteome</keyword>
<dbReference type="InterPro" id="IPR001611">
    <property type="entry name" value="Leu-rich_rpt"/>
</dbReference>
<dbReference type="SMART" id="SM00364">
    <property type="entry name" value="LRR_BAC"/>
    <property type="match status" value="4"/>
</dbReference>
<reference evidence="5" key="1">
    <citation type="submission" date="2016-06" db="EMBL/GenBank/DDBJ databases">
        <title>De novo assembly and RNA-Seq shows season-dependent expression and editing in black bear kidneys.</title>
        <authorList>
            <person name="Korstanje R."/>
            <person name="Srivastava A."/>
            <person name="Sarsani V.K."/>
            <person name="Sheehan S.M."/>
            <person name="Seger R.L."/>
            <person name="Barter M.E."/>
            <person name="Lindqvist C."/>
            <person name="Brody L.C."/>
            <person name="Mullikin J.C."/>
        </authorList>
    </citation>
    <scope>NUCLEOTIDE SEQUENCE [LARGE SCALE GENOMIC DNA]</scope>
</reference>
<dbReference type="InterPro" id="IPR050216">
    <property type="entry name" value="LRR_domain-containing"/>
</dbReference>
<dbReference type="Ensembl" id="ENSUAMT00000041480.1">
    <property type="protein sequence ID" value="ENSUAMP00000037264.1"/>
    <property type="gene ID" value="ENSUAMG00000028222.1"/>
</dbReference>
<reference evidence="4" key="3">
    <citation type="submission" date="2025-09" db="UniProtKB">
        <authorList>
            <consortium name="Ensembl"/>
        </authorList>
    </citation>
    <scope>IDENTIFICATION</scope>
</reference>
<dbReference type="Gene3D" id="3.80.10.10">
    <property type="entry name" value="Ribonuclease Inhibitor"/>
    <property type="match status" value="2"/>
</dbReference>
<keyword evidence="1" id="KW-0433">Leucine-rich repeat</keyword>
<keyword evidence="2" id="KW-0677">Repeat</keyword>
<dbReference type="InterPro" id="IPR003591">
    <property type="entry name" value="Leu-rich_rpt_typical-subtyp"/>
</dbReference>
<dbReference type="InterPro" id="IPR032675">
    <property type="entry name" value="LRR_dom_sf"/>
</dbReference>
<dbReference type="STRING" id="9643.ENSUAMP00000037264"/>
<dbReference type="SMART" id="SM00369">
    <property type="entry name" value="LRR_TYP"/>
    <property type="match status" value="6"/>
</dbReference>
<protein>
    <recommendedName>
        <fullName evidence="6">Leucine rich repeats and calponin homology domain containing 4</fullName>
    </recommendedName>
</protein>
<dbReference type="SUPFAM" id="SSF52058">
    <property type="entry name" value="L domain-like"/>
    <property type="match status" value="1"/>
</dbReference>
<dbReference type="GeneTree" id="ENSGT00940000161668"/>
<dbReference type="GO" id="GO:0034123">
    <property type="term" value="P:positive regulation of toll-like receptor signaling pathway"/>
    <property type="evidence" value="ECO:0007669"/>
    <property type="project" value="Ensembl"/>
</dbReference>
<evidence type="ECO:0008006" key="6">
    <source>
        <dbReference type="Google" id="ProtNLM"/>
    </source>
</evidence>
<dbReference type="GO" id="GO:0005886">
    <property type="term" value="C:plasma membrane"/>
    <property type="evidence" value="ECO:0007669"/>
    <property type="project" value="Ensembl"/>
</dbReference>
<dbReference type="Proteomes" id="UP000291022">
    <property type="component" value="Unassembled WGS sequence"/>
</dbReference>
<reference evidence="4" key="2">
    <citation type="submission" date="2025-08" db="UniProtKB">
        <authorList>
            <consortium name="Ensembl"/>
        </authorList>
    </citation>
    <scope>IDENTIFICATION</scope>
</reference>
<dbReference type="OMA" id="QRRICHE"/>
<evidence type="ECO:0000313" key="5">
    <source>
        <dbReference type="Proteomes" id="UP000291022"/>
    </source>
</evidence>
<evidence type="ECO:0000256" key="2">
    <source>
        <dbReference type="ARBA" id="ARBA00022737"/>
    </source>
</evidence>
<sequence>MAAAVAAPLAAGGEEAAATTCVPGSPGLPGSRSAERALEEAVATGTLNLSNRRLKHFPRGAARSYDLSDITQADLSRNRFPEVPEAACQLVSLEGLSLYHNCLRCLNPALGNLTALTYLNLSRNQLSSLPPYICQLPLRVLIVSNNKLGALPPDISALGSLRQLDVSGNELQALPAELCSLPSLRDLSVRRNQLSTLPDELGDLPLVRLDFSCNRVSRIPVSFCRLRHLQVILLDSNPLQSPPAQICLKGKLHIFKYLSTEAGRRGGSALGDLAPSRPPSFSPCPAEDLFPGRRYDGGLDSGFHSVDSGSKRWSGNEVRASFPQDVGGLGPGGEPLSQDPLLGASEYQSDCWCLEWSSSLAQLSWGRAGSAADPKGMNPRNPQHYRAALSHSCISSQQMNFRSCPSGSRSWPGSLGGPGSGGKTALVSGGVRGRGLGHWTSA</sequence>
<dbReference type="GO" id="GO:0005737">
    <property type="term" value="C:cytoplasm"/>
    <property type="evidence" value="ECO:0007669"/>
    <property type="project" value="TreeGrafter"/>
</dbReference>